<keyword evidence="5" id="KW-1185">Reference proteome</keyword>
<feature type="transmembrane region" description="Helical" evidence="1">
    <location>
        <begin position="370"/>
        <end position="392"/>
    </location>
</feature>
<comment type="caution">
    <text evidence="4">The sequence shown here is derived from an EMBL/GenBank/DDBJ whole genome shotgun (WGS) entry which is preliminary data.</text>
</comment>
<feature type="transmembrane region" description="Helical" evidence="1">
    <location>
        <begin position="412"/>
        <end position="433"/>
    </location>
</feature>
<dbReference type="PANTHER" id="PTHR11161">
    <property type="entry name" value="O-ACYLTRANSFERASE"/>
    <property type="match status" value="1"/>
</dbReference>
<feature type="transmembrane region" description="Helical" evidence="1">
    <location>
        <begin position="620"/>
        <end position="640"/>
    </location>
</feature>
<feature type="transmembrane region" description="Helical" evidence="1">
    <location>
        <begin position="542"/>
        <end position="565"/>
    </location>
</feature>
<dbReference type="InterPro" id="IPR052728">
    <property type="entry name" value="O2_lipid_transport_reg"/>
</dbReference>
<dbReference type="Pfam" id="PF20146">
    <property type="entry name" value="NRF"/>
    <property type="match status" value="1"/>
</dbReference>
<keyword evidence="1" id="KW-1133">Transmembrane helix</keyword>
<dbReference type="Pfam" id="PF01757">
    <property type="entry name" value="Acyl_transf_3"/>
    <property type="match status" value="1"/>
</dbReference>
<feature type="signal peptide" evidence="2">
    <location>
        <begin position="1"/>
        <end position="17"/>
    </location>
</feature>
<feature type="transmembrane region" description="Helical" evidence="1">
    <location>
        <begin position="577"/>
        <end position="600"/>
    </location>
</feature>
<dbReference type="InterPro" id="IPR002656">
    <property type="entry name" value="Acyl_transf_3_dom"/>
</dbReference>
<feature type="non-terminal residue" evidence="4">
    <location>
        <position position="741"/>
    </location>
</feature>
<dbReference type="InterPro" id="IPR006621">
    <property type="entry name" value="Nose-resist-to-fluoxetine_N"/>
</dbReference>
<feature type="transmembrane region" description="Helical" evidence="1">
    <location>
        <begin position="503"/>
        <end position="522"/>
    </location>
</feature>
<protein>
    <recommendedName>
        <fullName evidence="3">Nose resistant-to-fluoxetine protein N-terminal domain-containing protein</fullName>
    </recommendedName>
</protein>
<name>A0AAV2RS04_MEGNR</name>
<evidence type="ECO:0000259" key="3">
    <source>
        <dbReference type="SMART" id="SM00703"/>
    </source>
</evidence>
<organism evidence="4 5">
    <name type="scientific">Meganyctiphanes norvegica</name>
    <name type="common">Northern krill</name>
    <name type="synonym">Thysanopoda norvegica</name>
    <dbReference type="NCBI Taxonomy" id="48144"/>
    <lineage>
        <taxon>Eukaryota</taxon>
        <taxon>Metazoa</taxon>
        <taxon>Ecdysozoa</taxon>
        <taxon>Arthropoda</taxon>
        <taxon>Crustacea</taxon>
        <taxon>Multicrustacea</taxon>
        <taxon>Malacostraca</taxon>
        <taxon>Eumalacostraca</taxon>
        <taxon>Eucarida</taxon>
        <taxon>Euphausiacea</taxon>
        <taxon>Euphausiidae</taxon>
        <taxon>Meganyctiphanes</taxon>
    </lineage>
</organism>
<evidence type="ECO:0000256" key="2">
    <source>
        <dbReference type="SAM" id="SignalP"/>
    </source>
</evidence>
<dbReference type="AlphaFoldDB" id="A0AAV2RS04"/>
<keyword evidence="1" id="KW-0812">Transmembrane</keyword>
<feature type="chain" id="PRO_5043808283" description="Nose resistant-to-fluoxetine protein N-terminal domain-containing protein" evidence="2">
    <location>
        <begin position="18"/>
        <end position="741"/>
    </location>
</feature>
<feature type="transmembrane region" description="Helical" evidence="1">
    <location>
        <begin position="661"/>
        <end position="683"/>
    </location>
</feature>
<dbReference type="GO" id="GO:0016747">
    <property type="term" value="F:acyltransferase activity, transferring groups other than amino-acyl groups"/>
    <property type="evidence" value="ECO:0007669"/>
    <property type="project" value="InterPro"/>
</dbReference>
<reference evidence="4 5" key="1">
    <citation type="submission" date="2024-05" db="EMBL/GenBank/DDBJ databases">
        <authorList>
            <person name="Wallberg A."/>
        </authorList>
    </citation>
    <scope>NUCLEOTIDE SEQUENCE [LARGE SCALE GENOMIC DNA]</scope>
</reference>
<feature type="transmembrane region" description="Helical" evidence="1">
    <location>
        <begin position="689"/>
        <end position="710"/>
    </location>
</feature>
<evidence type="ECO:0000313" key="5">
    <source>
        <dbReference type="Proteomes" id="UP001497623"/>
    </source>
</evidence>
<dbReference type="Proteomes" id="UP001497623">
    <property type="component" value="Unassembled WGS sequence"/>
</dbReference>
<feature type="transmembrane region" description="Helical" evidence="1">
    <location>
        <begin position="261"/>
        <end position="287"/>
    </location>
</feature>
<proteinExistence type="predicted"/>
<dbReference type="SMART" id="SM00703">
    <property type="entry name" value="NRF"/>
    <property type="match status" value="1"/>
</dbReference>
<feature type="domain" description="Nose resistant-to-fluoxetine protein N-terminal" evidence="3">
    <location>
        <begin position="97"/>
        <end position="249"/>
    </location>
</feature>
<evidence type="ECO:0000313" key="4">
    <source>
        <dbReference type="EMBL" id="CAL4137187.1"/>
    </source>
</evidence>
<keyword evidence="1" id="KW-0472">Membrane</keyword>
<sequence length="741" mass="83470">MHLVVLVLTLLVSSAHGNSSPAGWVLDDGLMVGMEEIFGNPFHRALETLPALLGDEYLNSTSLDLEALLSKNDTAKALFPKALRYYLPSPFATGNVSLKCRQDVSLLLTDQTILALNDPLKDLENHKFWKNASADSWGKFPDGIMSGNWMPLGMMEECTTVITTDGKFYDSNIKAHFNGKYCLVSHSVWWDPALRVGSPAVSGNIPNPILGGPTYGTCMPDSCSAEDFKVSLEEVLPEGKKVHSVHCHTKDEQLDWQPKDVWFVSIFGILVFTVICSAAVDLTISYYPDAQHLRKGYLRYFLAFSAYSNMSKIFHINTKPSPIAINCLHGIRLLSMCWVVWGHNYAFELNLAVNPVNAKYVFGDFLDQTIMNAVLSVDTFFFLSGLLVSYSLMRGKDKMDLYKFGMFYIHRILRLLPPIAAMCFFSATVARFFSTGPLGEIVNESNIYRCNSDWFYDVLFINNIAQKWCLEQTWYTSVDMQIYVLLPLIFFPLMFYEKIGPIVTGGINIIHAKFIVVLSNIYNFLINKKLTGWLLQKEWAFFYYFATWSRAGPYMVGLWAGYILYKTNKNPIKMNEWQVALGWVLAVTVGLLVCYGIYPYNKADDNIVPKQELADLYNGFARASWGLALLWVVVACHTGYGGPVNSFLSHPSWQPLSRLTYHMFLVSVTVEALLMGSEFQLGYYDHLTVIIKTCGVLFISGIAATVLSLLTEGPVINLEKLLLVRPETKQNITGSDIFRDD</sequence>
<accession>A0AAV2RS04</accession>
<dbReference type="PANTHER" id="PTHR11161:SF70">
    <property type="entry name" value="ACYLTRANSFERASE 3 DOMAIN-CONTAINING PROTEIN"/>
    <property type="match status" value="1"/>
</dbReference>
<evidence type="ECO:0000256" key="1">
    <source>
        <dbReference type="SAM" id="Phobius"/>
    </source>
</evidence>
<dbReference type="EMBL" id="CAXKWB010030127">
    <property type="protein sequence ID" value="CAL4137187.1"/>
    <property type="molecule type" value="Genomic_DNA"/>
</dbReference>
<keyword evidence="2" id="KW-0732">Signal</keyword>
<gene>
    <name evidence="4" type="ORF">MNOR_LOCUS27942</name>
</gene>